<protein>
    <submittedName>
        <fullName evidence="2">E protein</fullName>
    </submittedName>
</protein>
<dbReference type="EMBL" id="KY000027">
    <property type="protein sequence ID" value="ASK40978.1"/>
    <property type="molecule type" value="Genomic_DNA"/>
</dbReference>
<evidence type="ECO:0000259" key="1">
    <source>
        <dbReference type="Pfam" id="PF02027"/>
    </source>
</evidence>
<proteinExistence type="predicted"/>
<dbReference type="InterPro" id="IPR006064">
    <property type="entry name" value="Glycosidase"/>
</dbReference>
<dbReference type="Pfam" id="PF02027">
    <property type="entry name" value="RolB_RolC"/>
    <property type="match status" value="1"/>
</dbReference>
<geneLocation type="plasmid" evidence="2">
    <name>pTi_CFBP2692</name>
</geneLocation>
<dbReference type="RefSeq" id="WP_172690589.1">
    <property type="nucleotide sequence ID" value="NZ_JAAMEK010000058.1"/>
</dbReference>
<accession>A0A2Z2PDQ7</accession>
<keyword evidence="2" id="KW-0614">Plasmid</keyword>
<sequence>MMVPPRPGFAPLSLEFINDRMEMHLFLTSACILYHIYIRDNLLIYQEIWTKYWRGRLAESALKNEISALYLRLPFPRPPTLQSIAEQEVICKDAAPIYVYCSREAMLSHVQSKDLCQFGRANLLACTLAPYRTGVTIEMVRCLFKRLRDGNRVEAGTGEEDLSHFVAFLPTTAFRRGPRFYLGGENVQFFLREGGLELPCHIIAFGRALFSEILADGSSWDWKSVGESSRLNHVRASVELSRNVPTAETTDNWAEAALGADAVYPVRPPNLTPTQDHPCKPLLSGNRVPNERHRPWKRFFKKLRSVSKHFYFNR</sequence>
<dbReference type="AlphaFoldDB" id="A0A2Z2PDQ7"/>
<name>A0A2Z2PDQ7_RHIRH</name>
<reference evidence="2" key="1">
    <citation type="submission" date="2016-10" db="EMBL/GenBank/DDBJ databases">
        <title>Agrobacterium Ti plasmids: Classification based on T-DNA and Vir regions organization.</title>
        <authorList>
            <person name="Nabi N."/>
            <person name="Vial L."/>
            <person name="Ben Hafsa A."/>
            <person name="Chapulliot D."/>
            <person name="Berard A."/>
            <person name="Chauveau A."/>
            <person name="Le Paslier M.-C."/>
            <person name="Harzallah Skhiri F."/>
            <person name="Brunel D."/>
            <person name="Nesme X."/>
            <person name="Chaouachi M."/>
        </authorList>
    </citation>
    <scope>NUCLEOTIDE SEQUENCE</scope>
    <source>
        <strain evidence="2">CFBP2692</strain>
        <plasmid evidence="2">pTi_CFBP2692</plasmid>
    </source>
</reference>
<evidence type="ECO:0000313" key="2">
    <source>
        <dbReference type="EMBL" id="ASK40978.1"/>
    </source>
</evidence>
<organism evidence="2">
    <name type="scientific">Rhizobium rhizogenes</name>
    <name type="common">Agrobacterium rhizogenes</name>
    <dbReference type="NCBI Taxonomy" id="359"/>
    <lineage>
        <taxon>Bacteria</taxon>
        <taxon>Pseudomonadati</taxon>
        <taxon>Pseudomonadota</taxon>
        <taxon>Alphaproteobacteria</taxon>
        <taxon>Hyphomicrobiales</taxon>
        <taxon>Rhizobiaceae</taxon>
        <taxon>Rhizobium/Agrobacterium group</taxon>
        <taxon>Rhizobium</taxon>
    </lineage>
</organism>
<feature type="domain" description="Cytokinin glycosidase" evidence="1">
    <location>
        <begin position="5"/>
        <end position="208"/>
    </location>
</feature>